<reference evidence="1 2" key="1">
    <citation type="journal article" date="2020" name="Phytopathology">
        <title>Genome Sequence Resources of Colletotrichum truncatum, C. plurivorum, C. musicola, and C. sojae: Four Species Pathogenic to Soybean (Glycine max).</title>
        <authorList>
            <person name="Rogerio F."/>
            <person name="Boufleur T.R."/>
            <person name="Ciampi-Guillardi M."/>
            <person name="Sukno S.A."/>
            <person name="Thon M.R."/>
            <person name="Massola Junior N.S."/>
            <person name="Baroncelli R."/>
        </authorList>
    </citation>
    <scope>NUCLEOTIDE SEQUENCE [LARGE SCALE GENOMIC DNA]</scope>
    <source>
        <strain evidence="1 2">CMES1059</strain>
    </source>
</reference>
<comment type="caution">
    <text evidence="1">The sequence shown here is derived from an EMBL/GenBank/DDBJ whole genome shotgun (WGS) entry which is preliminary data.</text>
</comment>
<evidence type="ECO:0000313" key="2">
    <source>
        <dbReference type="Proteomes" id="UP000805649"/>
    </source>
</evidence>
<name>A0ACC3Z8M4_COLTU</name>
<dbReference type="EMBL" id="VUJX02000002">
    <property type="protein sequence ID" value="KAL0940386.1"/>
    <property type="molecule type" value="Genomic_DNA"/>
</dbReference>
<keyword evidence="2" id="KW-1185">Reference proteome</keyword>
<sequence>MGSIPEQPSFTPLPTTCPTDNDIAVVGFSFKLPQDVNDVTSFWEVLQNRRNLVTRWPETRMNAEAFVTGKRKKFECHGGYFINDDPAAFDAPFFSISTKEAAALDPLQRWTLETSYRAFENAGMPAEQLKGSKTGVFSASFTDDWSRMLSQDPDNVERTAATGTAASLISNRVSWYFDLRGPSVHIDTACSSSLFAVDMACQSLRAGECSTALVTGSSLILTPTFTHFLSNLGFLSPDSKCWAFDHRANGYARGEGFIALLLKPVAAALRDGDMIRSVIRASGSNQDGQTPSMTQPSPRAQEELIRHVYQQAKLSFDKTRYVEAHGTGTPVGDPIEVKAIGSVFRGSRSTTEPLYIGSVKTNIGHLEGSSGLAGVVKAIISLEKGIIPPHALYEKINPDIDAEFYNIAIPTEEVAWPSRDLRRISVNSFGFGGTNTHVVLDDAYHYLQERGLVGNHCTEAPVSAELGGLHIKIGVNSTGILNGATTGNVKNGVITNGTTNGANGYVKGHSDSLNGIKGPVPGKSRLLVWSAADEKAVKRTVEQQQPFYRDHVAGSLTKLDQFAYTLANRRSRMLWRTSAIITEGPADAGSLPIAKPVRSSGEVGLGFIFTGQGAQYAEMGWDLIQQYPLFAEILERINKIYRKLGCEWEVLDELQNGENIDRPEYSQPLSTAVQLALIELLRSFEITPKAVIGHSSGEIAAAYAIGALSLESACKVSYFRGQLAGKLRVSSSPAGAMISIDLAEDAVPPYLERINAEGVSIACINSPLNCTLSGPESVIDAIKKQADEDSIFAQKLKTGVAYHSPAMLSIAENYRQRIEGLEAAKKPFNIPMISTVTGKTVRRNVLASAQYWIDNMVSPVRFADAVHALTRQSSTWKAGFLGSITDFVEIGPTAALRRPVNDIVAQAGPRAKKIRYSSVLYRKRSAVDTTLELAGQLFAYGHQVSITAVNQLSSDMPFLVDCPEYPFDHSKKYWAESRISRDYRLRGNVSGETLGMRAADWNPLEPRWRNFLSVESEPWIADHNVSTWILPAVQSFSLR</sequence>
<organism evidence="1 2">
    <name type="scientific">Colletotrichum truncatum</name>
    <name type="common">Anthracnose fungus</name>
    <name type="synonym">Colletotrichum capsici</name>
    <dbReference type="NCBI Taxonomy" id="5467"/>
    <lineage>
        <taxon>Eukaryota</taxon>
        <taxon>Fungi</taxon>
        <taxon>Dikarya</taxon>
        <taxon>Ascomycota</taxon>
        <taxon>Pezizomycotina</taxon>
        <taxon>Sordariomycetes</taxon>
        <taxon>Hypocreomycetidae</taxon>
        <taxon>Glomerellales</taxon>
        <taxon>Glomerellaceae</taxon>
        <taxon>Colletotrichum</taxon>
        <taxon>Colletotrichum truncatum species complex</taxon>
    </lineage>
</organism>
<protein>
    <submittedName>
        <fullName evidence="1">Polyketide synthase</fullName>
    </submittedName>
</protein>
<dbReference type="Proteomes" id="UP000805649">
    <property type="component" value="Unassembled WGS sequence"/>
</dbReference>
<evidence type="ECO:0000313" key="1">
    <source>
        <dbReference type="EMBL" id="KAL0940386.1"/>
    </source>
</evidence>
<proteinExistence type="predicted"/>
<accession>A0ACC3Z8M4</accession>
<gene>
    <name evidence="1" type="ORF">CTRU02_203149</name>
</gene>